<evidence type="ECO:0000256" key="2">
    <source>
        <dbReference type="HAMAP-Rule" id="MF_01103"/>
    </source>
</evidence>
<dbReference type="KEGG" id="tae:TepiRe1_1724"/>
<dbReference type="RefSeq" id="WP_013778664.1">
    <property type="nucleotide sequence ID" value="NC_015519.1"/>
</dbReference>
<organism evidence="4 5">
    <name type="scientific">Tepidanaerobacter acetatoxydans (strain DSM 21804 / JCM 16047 / Re1)</name>
    <dbReference type="NCBI Taxonomy" id="1209989"/>
    <lineage>
        <taxon>Bacteria</taxon>
        <taxon>Bacillati</taxon>
        <taxon>Bacillota</taxon>
        <taxon>Clostridia</taxon>
        <taxon>Thermosediminibacterales</taxon>
        <taxon>Tepidanaerobacteraceae</taxon>
        <taxon>Tepidanaerobacter</taxon>
    </lineage>
</organism>
<dbReference type="PANTHER" id="PTHR37300">
    <property type="entry name" value="UPF0291 PROTEIN CBO2609/CLC_2481"/>
    <property type="match status" value="1"/>
</dbReference>
<name>F4LWE3_TEPAE</name>
<dbReference type="AlphaFoldDB" id="F4LWE3"/>
<gene>
    <name evidence="4" type="ordered locus">TEPIRE1_1724</name>
</gene>
<dbReference type="Gene3D" id="1.10.287.540">
    <property type="entry name" value="Helix hairpin bin"/>
    <property type="match status" value="1"/>
</dbReference>
<evidence type="ECO:0000313" key="5">
    <source>
        <dbReference type="Proteomes" id="UP000010802"/>
    </source>
</evidence>
<dbReference type="Pfam" id="PF05979">
    <property type="entry name" value="DUF896"/>
    <property type="match status" value="1"/>
</dbReference>
<reference evidence="5" key="1">
    <citation type="journal article" date="2013" name="Genome Announc.">
        <title>First genome sequence of a syntrophic acetate-oxidizing bacterium, Tepidanaerobacter acetatoxydans strain Re1.</title>
        <authorList>
            <person name="Manzoor S."/>
            <person name="Bongcam-Rudloff E."/>
            <person name="Schnurer A."/>
            <person name="Muller B."/>
        </authorList>
    </citation>
    <scope>NUCLEOTIDE SEQUENCE [LARGE SCALE GENOMIC DNA]</scope>
    <source>
        <strain evidence="5">Re1</strain>
    </source>
</reference>
<dbReference type="eggNOG" id="COG4224">
    <property type="taxonomic scope" value="Bacteria"/>
</dbReference>
<evidence type="ECO:0000256" key="3">
    <source>
        <dbReference type="SAM" id="MobiDB-lite"/>
    </source>
</evidence>
<dbReference type="HOGENOM" id="CLU_173137_2_0_9"/>
<comment type="similarity">
    <text evidence="2">Belongs to the UPF0291 family.</text>
</comment>
<feature type="compositionally biased region" description="Basic residues" evidence="3">
    <location>
        <begin position="73"/>
        <end position="84"/>
    </location>
</feature>
<feature type="region of interest" description="Disordered" evidence="3">
    <location>
        <begin position="65"/>
        <end position="84"/>
    </location>
</feature>
<dbReference type="SUPFAM" id="SSF158221">
    <property type="entry name" value="YnzC-like"/>
    <property type="match status" value="1"/>
</dbReference>
<sequence>MISKEQIARINELYKKQKNGGLSEEEKKEQAYLRRLYIDSMKSNLKSQLDSIKIVEPSNYCNHQHEDKNCGHSGHRKGCSCKNH</sequence>
<evidence type="ECO:0000256" key="1">
    <source>
        <dbReference type="ARBA" id="ARBA00022490"/>
    </source>
</evidence>
<accession>F4LWE3</accession>
<dbReference type="STRING" id="1209989.TepRe1_1602"/>
<dbReference type="HAMAP" id="MF_01103">
    <property type="entry name" value="UPF0291"/>
    <property type="match status" value="1"/>
</dbReference>
<protein>
    <recommendedName>
        <fullName evidence="2">UPF0291 protein TEPIRE1_1724</fullName>
    </recommendedName>
</protein>
<proteinExistence type="inferred from homology"/>
<keyword evidence="5" id="KW-1185">Reference proteome</keyword>
<dbReference type="EMBL" id="HF563609">
    <property type="protein sequence ID" value="CDI40792.1"/>
    <property type="molecule type" value="Genomic_DNA"/>
</dbReference>
<comment type="subcellular location">
    <subcellularLocation>
        <location evidence="2">Cytoplasm</location>
    </subcellularLocation>
</comment>
<dbReference type="InterPro" id="IPR009242">
    <property type="entry name" value="DUF896"/>
</dbReference>
<dbReference type="GO" id="GO:0005737">
    <property type="term" value="C:cytoplasm"/>
    <property type="evidence" value="ECO:0007669"/>
    <property type="project" value="UniProtKB-SubCell"/>
</dbReference>
<dbReference type="OrthoDB" id="390105at2"/>
<dbReference type="KEGG" id="tep:TepRe1_1602"/>
<evidence type="ECO:0000313" key="4">
    <source>
        <dbReference type="EMBL" id="CDI40792.1"/>
    </source>
</evidence>
<dbReference type="PANTHER" id="PTHR37300:SF1">
    <property type="entry name" value="UPF0291 PROTEIN YNZC"/>
    <property type="match status" value="1"/>
</dbReference>
<dbReference type="Proteomes" id="UP000010802">
    <property type="component" value="Chromosome"/>
</dbReference>
<keyword evidence="1 2" id="KW-0963">Cytoplasm</keyword>